<keyword evidence="3" id="KW-0255">Endonuclease</keyword>
<proteinExistence type="inferred from homology"/>
<dbReference type="InterPro" id="IPR003509">
    <property type="entry name" value="UPF0102_YraN-like"/>
</dbReference>
<dbReference type="Gene3D" id="3.40.1350.10">
    <property type="match status" value="1"/>
</dbReference>
<dbReference type="InterPro" id="IPR011335">
    <property type="entry name" value="Restrct_endonuc-II-like"/>
</dbReference>
<organism evidence="3 4">
    <name type="scientific">Halarsenatibacter silvermanii</name>
    <dbReference type="NCBI Taxonomy" id="321763"/>
    <lineage>
        <taxon>Bacteria</taxon>
        <taxon>Bacillati</taxon>
        <taxon>Bacillota</taxon>
        <taxon>Clostridia</taxon>
        <taxon>Halanaerobiales</taxon>
        <taxon>Halarsenatibacteraceae</taxon>
        <taxon>Halarsenatibacter</taxon>
    </lineage>
</organism>
<sequence>MHADHRRYLGEIGEKQAAEYLKEKGHFILATNFTTRLGEIDIVTKSGEDLVFVEVRTALSDKYGPPQYSITAAKKQRIRKVARLYMSRRAKDVSCRFDVITLTGDWNDFRINHIPGAF</sequence>
<dbReference type="AlphaFoldDB" id="A0A1G9PGN3"/>
<dbReference type="GO" id="GO:0003676">
    <property type="term" value="F:nucleic acid binding"/>
    <property type="evidence" value="ECO:0007669"/>
    <property type="project" value="InterPro"/>
</dbReference>
<dbReference type="NCBIfam" id="NF009150">
    <property type="entry name" value="PRK12497.1-3"/>
    <property type="match status" value="1"/>
</dbReference>
<dbReference type="Proteomes" id="UP000199476">
    <property type="component" value="Unassembled WGS sequence"/>
</dbReference>
<keyword evidence="3" id="KW-0378">Hydrolase</keyword>
<evidence type="ECO:0000313" key="4">
    <source>
        <dbReference type="Proteomes" id="UP000199476"/>
    </source>
</evidence>
<dbReference type="EMBL" id="FNGO01000013">
    <property type="protein sequence ID" value="SDL97889.1"/>
    <property type="molecule type" value="Genomic_DNA"/>
</dbReference>
<dbReference type="HAMAP" id="MF_00048">
    <property type="entry name" value="UPF0102"/>
    <property type="match status" value="1"/>
</dbReference>
<accession>A0A1G9PGN3</accession>
<dbReference type="STRING" id="321763.SAMN04488692_11313"/>
<dbReference type="OrthoDB" id="9802516at2"/>
<evidence type="ECO:0000256" key="2">
    <source>
        <dbReference type="HAMAP-Rule" id="MF_00048"/>
    </source>
</evidence>
<gene>
    <name evidence="3" type="ORF">SAMN04488692_11313</name>
</gene>
<dbReference type="PANTHER" id="PTHR34039">
    <property type="entry name" value="UPF0102 PROTEIN YRAN"/>
    <property type="match status" value="1"/>
</dbReference>
<reference evidence="3 4" key="1">
    <citation type="submission" date="2016-10" db="EMBL/GenBank/DDBJ databases">
        <authorList>
            <person name="de Groot N.N."/>
        </authorList>
    </citation>
    <scope>NUCLEOTIDE SEQUENCE [LARGE SCALE GENOMIC DNA]</scope>
    <source>
        <strain evidence="3 4">SLAS-1</strain>
    </source>
</reference>
<keyword evidence="3" id="KW-0540">Nuclease</keyword>
<dbReference type="RefSeq" id="WP_089760475.1">
    <property type="nucleotide sequence ID" value="NZ_FNGO01000013.1"/>
</dbReference>
<comment type="similarity">
    <text evidence="1 2">Belongs to the UPF0102 family.</text>
</comment>
<keyword evidence="4" id="KW-1185">Reference proteome</keyword>
<evidence type="ECO:0000313" key="3">
    <source>
        <dbReference type="EMBL" id="SDL97889.1"/>
    </source>
</evidence>
<dbReference type="GO" id="GO:0004519">
    <property type="term" value="F:endonuclease activity"/>
    <property type="evidence" value="ECO:0007669"/>
    <property type="project" value="UniProtKB-KW"/>
</dbReference>
<dbReference type="CDD" id="cd20736">
    <property type="entry name" value="PoNe_Nuclease"/>
    <property type="match status" value="1"/>
</dbReference>
<evidence type="ECO:0000256" key="1">
    <source>
        <dbReference type="ARBA" id="ARBA00006738"/>
    </source>
</evidence>
<dbReference type="PANTHER" id="PTHR34039:SF1">
    <property type="entry name" value="UPF0102 PROTEIN YRAN"/>
    <property type="match status" value="1"/>
</dbReference>
<name>A0A1G9PGN3_9FIRM</name>
<dbReference type="InterPro" id="IPR011856">
    <property type="entry name" value="tRNA_endonuc-like_dom_sf"/>
</dbReference>
<dbReference type="SUPFAM" id="SSF52980">
    <property type="entry name" value="Restriction endonuclease-like"/>
    <property type="match status" value="1"/>
</dbReference>
<dbReference type="NCBIfam" id="TIGR00252">
    <property type="entry name" value="YraN family protein"/>
    <property type="match status" value="1"/>
</dbReference>
<dbReference type="Pfam" id="PF02021">
    <property type="entry name" value="UPF0102"/>
    <property type="match status" value="1"/>
</dbReference>
<protein>
    <recommendedName>
        <fullName evidence="2">UPF0102 protein SAMN04488692_11313</fullName>
    </recommendedName>
</protein>